<evidence type="ECO:0000313" key="3">
    <source>
        <dbReference type="Proteomes" id="UP001500443"/>
    </source>
</evidence>
<comment type="caution">
    <text evidence="2">The sequence shown here is derived from an EMBL/GenBank/DDBJ whole genome shotgun (WGS) entry which is preliminary data.</text>
</comment>
<gene>
    <name evidence="2" type="ORF">GCM10009802_14450</name>
</gene>
<dbReference type="EMBL" id="BAAAPF010000025">
    <property type="protein sequence ID" value="GAA2114832.1"/>
    <property type="molecule type" value="Genomic_DNA"/>
</dbReference>
<protein>
    <submittedName>
        <fullName evidence="2">Uncharacterized protein</fullName>
    </submittedName>
</protein>
<feature type="region of interest" description="Disordered" evidence="1">
    <location>
        <begin position="1"/>
        <end position="62"/>
    </location>
</feature>
<evidence type="ECO:0000313" key="2">
    <source>
        <dbReference type="EMBL" id="GAA2114832.1"/>
    </source>
</evidence>
<name>A0ABP5JC64_9ACTN</name>
<reference evidence="3" key="1">
    <citation type="journal article" date="2019" name="Int. J. Syst. Evol. Microbiol.">
        <title>The Global Catalogue of Microorganisms (GCM) 10K type strain sequencing project: providing services to taxonomists for standard genome sequencing and annotation.</title>
        <authorList>
            <consortium name="The Broad Institute Genomics Platform"/>
            <consortium name="The Broad Institute Genome Sequencing Center for Infectious Disease"/>
            <person name="Wu L."/>
            <person name="Ma J."/>
        </authorList>
    </citation>
    <scope>NUCLEOTIDE SEQUENCE [LARGE SCALE GENOMIC DNA]</scope>
    <source>
        <strain evidence="3">JCM 15481</strain>
    </source>
</reference>
<dbReference type="Proteomes" id="UP001500443">
    <property type="component" value="Unassembled WGS sequence"/>
</dbReference>
<sequence>MQRNTSVRALDGGDDVHERDPRERPGEPEAAARPGLGIQNYQRKQESCEAVDTYSRPSDIST</sequence>
<keyword evidence="3" id="KW-1185">Reference proteome</keyword>
<proteinExistence type="predicted"/>
<evidence type="ECO:0000256" key="1">
    <source>
        <dbReference type="SAM" id="MobiDB-lite"/>
    </source>
</evidence>
<feature type="compositionally biased region" description="Basic and acidic residues" evidence="1">
    <location>
        <begin position="14"/>
        <end position="27"/>
    </location>
</feature>
<organism evidence="2 3">
    <name type="scientific">Streptomyces synnematoformans</name>
    <dbReference type="NCBI Taxonomy" id="415721"/>
    <lineage>
        <taxon>Bacteria</taxon>
        <taxon>Bacillati</taxon>
        <taxon>Actinomycetota</taxon>
        <taxon>Actinomycetes</taxon>
        <taxon>Kitasatosporales</taxon>
        <taxon>Streptomycetaceae</taxon>
        <taxon>Streptomyces</taxon>
    </lineage>
</organism>
<accession>A0ABP5JC64</accession>